<feature type="binding site" evidence="18">
    <location>
        <position position="127"/>
    </location>
    <ligand>
        <name>K(+)</name>
        <dbReference type="ChEBI" id="CHEBI:29103"/>
    </ligand>
</feature>
<comment type="caution">
    <text evidence="22">The sequence shown here is derived from an EMBL/GenBank/DDBJ whole genome shotgun (WGS) entry which is preliminary data.</text>
</comment>
<evidence type="ECO:0000256" key="14">
    <source>
        <dbReference type="ARBA" id="ARBA00025153"/>
    </source>
</evidence>
<feature type="binding site" evidence="17">
    <location>
        <position position="430"/>
    </location>
    <ligand>
        <name>AMP</name>
        <dbReference type="ChEBI" id="CHEBI:456215"/>
    </ligand>
</feature>
<comment type="subunit">
    <text evidence="17">Homotetramer.</text>
</comment>
<dbReference type="SUPFAM" id="SSF53613">
    <property type="entry name" value="Ribokinase-like"/>
    <property type="match status" value="1"/>
</dbReference>
<evidence type="ECO:0000256" key="7">
    <source>
        <dbReference type="ARBA" id="ARBA00022840"/>
    </source>
</evidence>
<comment type="catalytic activity">
    <reaction evidence="15 17 19">
        <text>(6S)-NADHX + ADP = AMP + phosphate + NADH + H(+)</text>
        <dbReference type="Rhea" id="RHEA:32223"/>
        <dbReference type="ChEBI" id="CHEBI:15378"/>
        <dbReference type="ChEBI" id="CHEBI:43474"/>
        <dbReference type="ChEBI" id="CHEBI:57945"/>
        <dbReference type="ChEBI" id="CHEBI:64074"/>
        <dbReference type="ChEBI" id="CHEBI:456215"/>
        <dbReference type="ChEBI" id="CHEBI:456216"/>
        <dbReference type="EC" id="4.2.1.136"/>
    </reaction>
</comment>
<comment type="similarity">
    <text evidence="17">Belongs to the NnrD/CARKD family.</text>
</comment>
<evidence type="ECO:0000313" key="23">
    <source>
        <dbReference type="Proteomes" id="UP000547458"/>
    </source>
</evidence>
<dbReference type="InterPro" id="IPR029056">
    <property type="entry name" value="Ribokinase-like"/>
</dbReference>
<dbReference type="GO" id="GO:0016301">
    <property type="term" value="F:kinase activity"/>
    <property type="evidence" value="ECO:0007669"/>
    <property type="project" value="UniProtKB-KW"/>
</dbReference>
<feature type="binding site" evidence="17">
    <location>
        <position position="431"/>
    </location>
    <ligand>
        <name>(6S)-NADPHX</name>
        <dbReference type="ChEBI" id="CHEBI:64076"/>
    </ligand>
</feature>
<dbReference type="EMBL" id="JAATJL010000001">
    <property type="protein sequence ID" value="NJC23113.1"/>
    <property type="molecule type" value="Genomic_DNA"/>
</dbReference>
<dbReference type="GO" id="GO:0052855">
    <property type="term" value="F:ADP-dependent NAD(P)H-hydrate dehydratase activity"/>
    <property type="evidence" value="ECO:0007669"/>
    <property type="project" value="UniProtKB-UniRule"/>
</dbReference>
<dbReference type="InterPro" id="IPR036652">
    <property type="entry name" value="YjeF_N_dom_sf"/>
</dbReference>
<comment type="catalytic activity">
    <reaction evidence="16 17 19">
        <text>(6S)-NADPHX + ADP = AMP + phosphate + NADPH + H(+)</text>
        <dbReference type="Rhea" id="RHEA:32235"/>
        <dbReference type="ChEBI" id="CHEBI:15378"/>
        <dbReference type="ChEBI" id="CHEBI:43474"/>
        <dbReference type="ChEBI" id="CHEBI:57783"/>
        <dbReference type="ChEBI" id="CHEBI:64076"/>
        <dbReference type="ChEBI" id="CHEBI:456215"/>
        <dbReference type="ChEBI" id="CHEBI:456216"/>
        <dbReference type="EC" id="4.2.1.136"/>
    </reaction>
</comment>
<keyword evidence="6 17" id="KW-0547">Nucleotide-binding</keyword>
<dbReference type="GO" id="GO:0046496">
    <property type="term" value="P:nicotinamide nucleotide metabolic process"/>
    <property type="evidence" value="ECO:0007669"/>
    <property type="project" value="UniProtKB-UniRule"/>
</dbReference>
<dbReference type="HAMAP" id="MF_01965">
    <property type="entry name" value="NADHX_dehydratase"/>
    <property type="match status" value="1"/>
</dbReference>
<comment type="similarity">
    <text evidence="18">Belongs to the NnrE/AIBP family.</text>
</comment>
<evidence type="ECO:0000259" key="20">
    <source>
        <dbReference type="PROSITE" id="PS51383"/>
    </source>
</evidence>
<dbReference type="Proteomes" id="UP000547458">
    <property type="component" value="Unassembled WGS sequence"/>
</dbReference>
<feature type="binding site" evidence="18">
    <location>
        <position position="62"/>
    </location>
    <ligand>
        <name>K(+)</name>
        <dbReference type="ChEBI" id="CHEBI:29103"/>
    </ligand>
</feature>
<dbReference type="InterPro" id="IPR004443">
    <property type="entry name" value="YjeF_N_dom"/>
</dbReference>
<keyword evidence="22" id="KW-0418">Kinase</keyword>
<dbReference type="EC" id="5.1.99.6" evidence="19"/>
<dbReference type="PANTHER" id="PTHR12592">
    <property type="entry name" value="ATP-DEPENDENT (S)-NAD(P)H-HYDRATE DEHYDRATASE FAMILY MEMBER"/>
    <property type="match status" value="1"/>
</dbReference>
<feature type="binding site" evidence="18">
    <location>
        <begin position="61"/>
        <end position="65"/>
    </location>
    <ligand>
        <name>(6S)-NADPHX</name>
        <dbReference type="ChEBI" id="CHEBI:64076"/>
    </ligand>
</feature>
<dbReference type="InterPro" id="IPR017953">
    <property type="entry name" value="Carbohydrate_kinase_pred_CS"/>
</dbReference>
<comment type="cofactor">
    <cofactor evidence="17">
        <name>Mg(2+)</name>
        <dbReference type="ChEBI" id="CHEBI:18420"/>
    </cofactor>
</comment>
<feature type="binding site" evidence="17">
    <location>
        <begin position="401"/>
        <end position="405"/>
    </location>
    <ligand>
        <name>AMP</name>
        <dbReference type="ChEBI" id="CHEBI:456215"/>
    </ligand>
</feature>
<evidence type="ECO:0000256" key="1">
    <source>
        <dbReference type="ARBA" id="ARBA00000013"/>
    </source>
</evidence>
<evidence type="ECO:0000256" key="15">
    <source>
        <dbReference type="ARBA" id="ARBA00048238"/>
    </source>
</evidence>
<comment type="function">
    <text evidence="14 19">Bifunctional enzyme that catalyzes the epimerization of the S- and R-forms of NAD(P)HX and the dehydration of the S-form of NAD(P)HX at the expense of ADP, which is converted to AMP. This allows the repair of both epimers of NAD(P)HX, a damaged form of NAD(P)H that is a result of enzymatic or heat-dependent hydration.</text>
</comment>
<sequence>MLSAYTGSQIRAAEAPLLEAGYGDALMQRAAHGLAQVAGAELRDTGGIYGRAVVVLAGSGNNGGDALYAGARLAGRGAGTTAILTSERVHVEALVAFRAAGGRVEQLTDDRVDALAMRIASAALVIDGILGTGGSGGLRGAAAKLVQQVNARGVARVVACDLPSGIDADTGEAAGEILPADVTATFGGVKTGLLAGAGARAAGRVVTIDIGLTQSLPPAAAYSLEPEDLRQLYARPGPTDHKYSRGVLGIAAGSAMYPGAAVLATGAALGTGVGMVRFLGPPTVASLINAVHPEVVCSQGSVPESHVQAWLVGPGATEDPGQRQRARDAIASGLPTVVDAGALPLLPEKVGEQVILTPHAGELAALFQRRGEDVERVAIEATPAYFARRAAATTGATVLLKGYTTVVAAPGGELFIQSNATPWLATAGSGDTLAGILGALVATNAGNDDVAAPLGLPPSSRWAALGAAAATLHGLAGRRAARRGPVMVGELPRHVGRVLAELL</sequence>
<keyword evidence="5 18" id="KW-0479">Metal-binding</keyword>
<feature type="binding site" evidence="17">
    <location>
        <position position="315"/>
    </location>
    <ligand>
        <name>(6S)-NADPHX</name>
        <dbReference type="ChEBI" id="CHEBI:64076"/>
    </ligand>
</feature>
<dbReference type="HAMAP" id="MF_01966">
    <property type="entry name" value="NADHX_epimerase"/>
    <property type="match status" value="1"/>
</dbReference>
<keyword evidence="7 17" id="KW-0067">ATP-binding</keyword>
<protein>
    <recommendedName>
        <fullName evidence="19">Bifunctional NAD(P)H-hydrate repair enzyme</fullName>
    </recommendedName>
    <alternativeName>
        <fullName evidence="19">Nicotinamide nucleotide repair protein</fullName>
    </alternativeName>
    <domain>
        <recommendedName>
            <fullName evidence="19">ADP-dependent (S)-NAD(P)H-hydrate dehydratase</fullName>
            <ecNumber evidence="19">4.2.1.136</ecNumber>
        </recommendedName>
        <alternativeName>
            <fullName evidence="19">ADP-dependent NAD(P)HX dehydratase</fullName>
        </alternativeName>
    </domain>
    <domain>
        <recommendedName>
            <fullName evidence="19">NAD(P)H-hydrate epimerase</fullName>
            <ecNumber evidence="19">5.1.99.6</ecNumber>
        </recommendedName>
    </domain>
</protein>
<evidence type="ECO:0000256" key="5">
    <source>
        <dbReference type="ARBA" id="ARBA00022723"/>
    </source>
</evidence>
<reference evidence="22 23" key="1">
    <citation type="submission" date="2020-03" db="EMBL/GenBank/DDBJ databases">
        <title>Sequencing the genomes of 1000 actinobacteria strains.</title>
        <authorList>
            <person name="Klenk H.-P."/>
        </authorList>
    </citation>
    <scope>NUCLEOTIDE SEQUENCE [LARGE SCALE GENOMIC DNA]</scope>
    <source>
        <strain evidence="22 23">DSM 16403</strain>
    </source>
</reference>
<organism evidence="22 23">
    <name type="scientific">Arthrobacter pigmenti</name>
    <dbReference type="NCBI Taxonomy" id="271432"/>
    <lineage>
        <taxon>Bacteria</taxon>
        <taxon>Bacillati</taxon>
        <taxon>Actinomycetota</taxon>
        <taxon>Actinomycetes</taxon>
        <taxon>Micrococcales</taxon>
        <taxon>Micrococcaceae</taxon>
        <taxon>Arthrobacter</taxon>
    </lineage>
</organism>
<feature type="binding site" evidence="18">
    <location>
        <position position="161"/>
    </location>
    <ligand>
        <name>(6S)-NADPHX</name>
        <dbReference type="ChEBI" id="CHEBI:64076"/>
    </ligand>
</feature>
<evidence type="ECO:0000256" key="10">
    <source>
        <dbReference type="ARBA" id="ARBA00023027"/>
    </source>
</evidence>
<dbReference type="GO" id="GO:0046872">
    <property type="term" value="F:metal ion binding"/>
    <property type="evidence" value="ECO:0007669"/>
    <property type="project" value="UniProtKB-UniRule"/>
</dbReference>
<dbReference type="InterPro" id="IPR000631">
    <property type="entry name" value="CARKD"/>
</dbReference>
<evidence type="ECO:0000256" key="3">
    <source>
        <dbReference type="ARBA" id="ARBA00006001"/>
    </source>
</evidence>
<keyword evidence="23" id="KW-1185">Reference proteome</keyword>
<evidence type="ECO:0000256" key="13">
    <source>
        <dbReference type="ARBA" id="ARBA00023268"/>
    </source>
</evidence>
<dbReference type="NCBIfam" id="TIGR00197">
    <property type="entry name" value="yjeF_nterm"/>
    <property type="match status" value="1"/>
</dbReference>
<dbReference type="Gene3D" id="3.40.50.10260">
    <property type="entry name" value="YjeF N-terminal domain"/>
    <property type="match status" value="1"/>
</dbReference>
<feature type="binding site" evidence="17">
    <location>
        <position position="260"/>
    </location>
    <ligand>
        <name>(6S)-NADPHX</name>
        <dbReference type="ChEBI" id="CHEBI:64076"/>
    </ligand>
</feature>
<comment type="similarity">
    <text evidence="4 19">In the C-terminal section; belongs to the NnrD/CARKD family.</text>
</comment>
<dbReference type="RefSeq" id="WP_167994102.1">
    <property type="nucleotide sequence ID" value="NZ_JAATJL010000001.1"/>
</dbReference>
<keyword evidence="13" id="KW-0511">Multifunctional enzyme</keyword>
<evidence type="ECO:0000256" key="6">
    <source>
        <dbReference type="ARBA" id="ARBA00022741"/>
    </source>
</evidence>
<evidence type="ECO:0000256" key="16">
    <source>
        <dbReference type="ARBA" id="ARBA00049209"/>
    </source>
</evidence>
<keyword evidence="9 18" id="KW-0630">Potassium</keyword>
<dbReference type="CDD" id="cd01171">
    <property type="entry name" value="YXKO-related"/>
    <property type="match status" value="1"/>
</dbReference>
<accession>A0A846RIS5</accession>
<feature type="binding site" evidence="18">
    <location>
        <position position="164"/>
    </location>
    <ligand>
        <name>K(+)</name>
        <dbReference type="ChEBI" id="CHEBI:29103"/>
    </ligand>
</feature>
<dbReference type="InterPro" id="IPR030677">
    <property type="entry name" value="Nnr"/>
</dbReference>
<dbReference type="PROSITE" id="PS01050">
    <property type="entry name" value="YJEF_C_2"/>
    <property type="match status" value="1"/>
</dbReference>
<comment type="function">
    <text evidence="18">Catalyzes the epimerization of the S- and R-forms of NAD(P)HX, a damaged form of NAD(P)H that is a result of enzymatic or heat-dependent hydration. This is a prerequisite for the S-specific NAD(P)H-hydrate dehydratase to allow the repair of both epimers of NAD(P)HX.</text>
</comment>
<dbReference type="Pfam" id="PF01256">
    <property type="entry name" value="Carb_kinase"/>
    <property type="match status" value="1"/>
</dbReference>
<gene>
    <name evidence="17" type="primary">nnrD</name>
    <name evidence="18" type="synonym">nnrE</name>
    <name evidence="22" type="ORF">BJ994_002189</name>
</gene>
<feature type="binding site" evidence="17">
    <location>
        <position position="359"/>
    </location>
    <ligand>
        <name>(6S)-NADPHX</name>
        <dbReference type="ChEBI" id="CHEBI:64076"/>
    </ligand>
</feature>
<evidence type="ECO:0000256" key="9">
    <source>
        <dbReference type="ARBA" id="ARBA00022958"/>
    </source>
</evidence>
<evidence type="ECO:0000256" key="2">
    <source>
        <dbReference type="ARBA" id="ARBA00000909"/>
    </source>
</evidence>
<evidence type="ECO:0000259" key="21">
    <source>
        <dbReference type="PROSITE" id="PS51385"/>
    </source>
</evidence>
<dbReference type="Gene3D" id="3.40.1190.20">
    <property type="match status" value="1"/>
</dbReference>
<dbReference type="GO" id="GO:0052856">
    <property type="term" value="F:NAD(P)HX epimerase activity"/>
    <property type="evidence" value="ECO:0007669"/>
    <property type="project" value="UniProtKB-UniRule"/>
</dbReference>
<comment type="catalytic activity">
    <reaction evidence="1 18 19">
        <text>(6R)-NADHX = (6S)-NADHX</text>
        <dbReference type="Rhea" id="RHEA:32215"/>
        <dbReference type="ChEBI" id="CHEBI:64074"/>
        <dbReference type="ChEBI" id="CHEBI:64075"/>
        <dbReference type="EC" id="5.1.99.6"/>
    </reaction>
</comment>
<name>A0A846RIS5_9MICC</name>
<keyword evidence="10 17" id="KW-0520">NAD</keyword>
<dbReference type="EC" id="4.2.1.136" evidence="19"/>
<comment type="cofactor">
    <cofactor evidence="18 19">
        <name>K(+)</name>
        <dbReference type="ChEBI" id="CHEBI:29103"/>
    </cofactor>
    <text evidence="18 19">Binds 1 potassium ion per subunit.</text>
</comment>
<evidence type="ECO:0000256" key="11">
    <source>
        <dbReference type="ARBA" id="ARBA00023235"/>
    </source>
</evidence>
<evidence type="ECO:0000313" key="22">
    <source>
        <dbReference type="EMBL" id="NJC23113.1"/>
    </source>
</evidence>
<comment type="similarity">
    <text evidence="3 19">In the N-terminal section; belongs to the NnrE/AIBP family.</text>
</comment>
<evidence type="ECO:0000256" key="12">
    <source>
        <dbReference type="ARBA" id="ARBA00023239"/>
    </source>
</evidence>
<dbReference type="PIRSF" id="PIRSF017184">
    <property type="entry name" value="Nnr"/>
    <property type="match status" value="1"/>
</dbReference>
<dbReference type="PROSITE" id="PS51385">
    <property type="entry name" value="YJEF_N"/>
    <property type="match status" value="1"/>
</dbReference>
<evidence type="ECO:0000256" key="17">
    <source>
        <dbReference type="HAMAP-Rule" id="MF_01965"/>
    </source>
</evidence>
<keyword evidence="12 17" id="KW-0456">Lyase</keyword>
<dbReference type="Pfam" id="PF03853">
    <property type="entry name" value="YjeF_N"/>
    <property type="match status" value="1"/>
</dbReference>
<evidence type="ECO:0000256" key="4">
    <source>
        <dbReference type="ARBA" id="ARBA00009524"/>
    </source>
</evidence>
<feature type="domain" description="YjeF N-terminal" evidence="21">
    <location>
        <begin position="10"/>
        <end position="218"/>
    </location>
</feature>
<feature type="binding site" evidence="18">
    <location>
        <begin position="131"/>
        <end position="137"/>
    </location>
    <ligand>
        <name>(6S)-NADPHX</name>
        <dbReference type="ChEBI" id="CHEBI:64076"/>
    </ligand>
</feature>
<dbReference type="SUPFAM" id="SSF64153">
    <property type="entry name" value="YjeF N-terminal domain-like"/>
    <property type="match status" value="1"/>
</dbReference>
<comment type="caution">
    <text evidence="18">Lacks conserved residue(s) required for the propagation of feature annotation.</text>
</comment>
<evidence type="ECO:0000256" key="8">
    <source>
        <dbReference type="ARBA" id="ARBA00022857"/>
    </source>
</evidence>
<dbReference type="GO" id="GO:0110051">
    <property type="term" value="P:metabolite repair"/>
    <property type="evidence" value="ECO:0007669"/>
    <property type="project" value="TreeGrafter"/>
</dbReference>
<comment type="catalytic activity">
    <reaction evidence="2 18 19">
        <text>(6R)-NADPHX = (6S)-NADPHX</text>
        <dbReference type="Rhea" id="RHEA:32227"/>
        <dbReference type="ChEBI" id="CHEBI:64076"/>
        <dbReference type="ChEBI" id="CHEBI:64077"/>
        <dbReference type="EC" id="5.1.99.6"/>
    </reaction>
</comment>
<dbReference type="PROSITE" id="PS51383">
    <property type="entry name" value="YJEF_C_3"/>
    <property type="match status" value="1"/>
</dbReference>
<feature type="domain" description="YjeF C-terminal" evidence="20">
    <location>
        <begin position="225"/>
        <end position="502"/>
    </location>
</feature>
<keyword evidence="8 17" id="KW-0521">NADP</keyword>
<keyword evidence="22" id="KW-0808">Transferase</keyword>
<keyword evidence="11 18" id="KW-0413">Isomerase</keyword>
<dbReference type="AlphaFoldDB" id="A0A846RIS5"/>
<evidence type="ECO:0000256" key="18">
    <source>
        <dbReference type="HAMAP-Rule" id="MF_01966"/>
    </source>
</evidence>
<dbReference type="GO" id="GO:0005524">
    <property type="term" value="F:ATP binding"/>
    <property type="evidence" value="ECO:0007669"/>
    <property type="project" value="UniProtKB-UniRule"/>
</dbReference>
<proteinExistence type="inferred from homology"/>
<dbReference type="PANTHER" id="PTHR12592:SF0">
    <property type="entry name" value="ATP-DEPENDENT (S)-NAD(P)H-HYDRATE DEHYDRATASE"/>
    <property type="match status" value="1"/>
</dbReference>
<comment type="function">
    <text evidence="17">Catalyzes the dehydration of the S-form of NAD(P)HX at the expense of ADP, which is converted to AMP. Together with NAD(P)HX epimerase, which catalyzes the epimerization of the S- and R-forms, the enzyme allows the repair of both epimers of NAD(P)HX, a damaged form of NAD(P)H that is a result of enzymatic or heat-dependent hydration.</text>
</comment>
<evidence type="ECO:0000256" key="19">
    <source>
        <dbReference type="PIRNR" id="PIRNR017184"/>
    </source>
</evidence>